<reference evidence="3" key="1">
    <citation type="submission" date="2021-01" db="EMBL/GenBank/DDBJ databases">
        <title>Modified the classification status of verrucomicrobia.</title>
        <authorList>
            <person name="Feng X."/>
        </authorList>
    </citation>
    <scope>NUCLEOTIDE SEQUENCE</scope>
    <source>
        <strain evidence="3">KCTC 12986</strain>
    </source>
</reference>
<dbReference type="EMBL" id="JAENIO010000044">
    <property type="protein sequence ID" value="MBK1835213.1"/>
    <property type="molecule type" value="Genomic_DNA"/>
</dbReference>
<evidence type="ECO:0000313" key="3">
    <source>
        <dbReference type="EMBL" id="MBK1835213.1"/>
    </source>
</evidence>
<feature type="transmembrane region" description="Helical" evidence="1">
    <location>
        <begin position="62"/>
        <end position="82"/>
    </location>
</feature>
<dbReference type="Pfam" id="PF07786">
    <property type="entry name" value="HGSNAT_cat"/>
    <property type="match status" value="1"/>
</dbReference>
<organism evidence="3 4">
    <name type="scientific">Roseibacillus ishigakijimensis</name>
    <dbReference type="NCBI Taxonomy" id="454146"/>
    <lineage>
        <taxon>Bacteria</taxon>
        <taxon>Pseudomonadati</taxon>
        <taxon>Verrucomicrobiota</taxon>
        <taxon>Verrucomicrobiia</taxon>
        <taxon>Verrucomicrobiales</taxon>
        <taxon>Verrucomicrobiaceae</taxon>
        <taxon>Roseibacillus</taxon>
    </lineage>
</organism>
<dbReference type="PANTHER" id="PTHR31061">
    <property type="entry name" value="LD22376P"/>
    <property type="match status" value="1"/>
</dbReference>
<sequence length="309" mass="34506">MIFPLFAFLMGVSLVFSLSKSLAALGPRQTTVKILKRSALLYLFGLLTYGGISNGFEEIRLLGVLQRLALCFLGAGLAFVWLPRKGWLVLTTSLLLGYWLLLSFVPVPGGSAGDFAETKNWSDWIDKHFLPLRKWNGDHDPEGLLSTLPAICTTLLGMFAGKLLRDGEQDSLRKVKILALWGGAGIVGGLLWSLHFPLIKNIWTSSFVLLTAGISTLLLALFYYVIDIRSHRRWCQPFVWIGMNAITIYLLVHLVDFEHLARYFVGGEIRGGLESLWTGLGDLLAALLGLAFSVWLCRFLYRRGIFLRV</sequence>
<dbReference type="InterPro" id="IPR012429">
    <property type="entry name" value="HGSNAT_cat"/>
</dbReference>
<evidence type="ECO:0000313" key="4">
    <source>
        <dbReference type="Proteomes" id="UP000604083"/>
    </source>
</evidence>
<gene>
    <name evidence="3" type="ORF">JIN78_14175</name>
</gene>
<keyword evidence="1" id="KW-0472">Membrane</keyword>
<evidence type="ECO:0000256" key="1">
    <source>
        <dbReference type="SAM" id="Phobius"/>
    </source>
</evidence>
<dbReference type="AlphaFoldDB" id="A0A934RTM0"/>
<evidence type="ECO:0000259" key="2">
    <source>
        <dbReference type="Pfam" id="PF07786"/>
    </source>
</evidence>
<dbReference type="Proteomes" id="UP000604083">
    <property type="component" value="Unassembled WGS sequence"/>
</dbReference>
<proteinExistence type="predicted"/>
<keyword evidence="1" id="KW-1133">Transmembrane helix</keyword>
<comment type="caution">
    <text evidence="3">The sequence shown here is derived from an EMBL/GenBank/DDBJ whole genome shotgun (WGS) entry which is preliminary data.</text>
</comment>
<keyword evidence="4" id="KW-1185">Reference proteome</keyword>
<dbReference type="PANTHER" id="PTHR31061:SF24">
    <property type="entry name" value="LD22376P"/>
    <property type="match status" value="1"/>
</dbReference>
<feature type="transmembrane region" description="Helical" evidence="1">
    <location>
        <begin position="238"/>
        <end position="255"/>
    </location>
</feature>
<feature type="transmembrane region" description="Helical" evidence="1">
    <location>
        <begin position="144"/>
        <end position="165"/>
    </location>
</feature>
<feature type="transmembrane region" description="Helical" evidence="1">
    <location>
        <begin position="87"/>
        <end position="105"/>
    </location>
</feature>
<accession>A0A934RTM0</accession>
<feature type="transmembrane region" description="Helical" evidence="1">
    <location>
        <begin position="275"/>
        <end position="301"/>
    </location>
</feature>
<feature type="transmembrane region" description="Helical" evidence="1">
    <location>
        <begin position="177"/>
        <end position="196"/>
    </location>
</feature>
<name>A0A934RTM0_9BACT</name>
<feature type="transmembrane region" description="Helical" evidence="1">
    <location>
        <begin position="39"/>
        <end position="56"/>
    </location>
</feature>
<feature type="domain" description="Heparan-alpha-glucosaminide N-acetyltransferase catalytic" evidence="2">
    <location>
        <begin position="2"/>
        <end position="172"/>
    </location>
</feature>
<feature type="transmembrane region" description="Helical" evidence="1">
    <location>
        <begin position="202"/>
        <end position="226"/>
    </location>
</feature>
<feature type="transmembrane region" description="Helical" evidence="1">
    <location>
        <begin position="6"/>
        <end position="27"/>
    </location>
</feature>
<dbReference type="RefSeq" id="WP_200392648.1">
    <property type="nucleotide sequence ID" value="NZ_JAENIO010000044.1"/>
</dbReference>
<keyword evidence="1" id="KW-0812">Transmembrane</keyword>
<protein>
    <submittedName>
        <fullName evidence="3">DUF1624 domain-containing protein</fullName>
    </submittedName>
</protein>